<keyword evidence="2" id="KW-1185">Reference proteome</keyword>
<dbReference type="AlphaFoldDB" id="A0A0G4K3S5"/>
<dbReference type="Proteomes" id="UP000044377">
    <property type="component" value="Unassembled WGS sequence"/>
</dbReference>
<sequence length="52" mass="6187">MRIGLNNIDFFDFLLSVQLKKSIFFTKIFIIYCVESLLFLIKLQELVWDDGV</sequence>
<reference evidence="2" key="1">
    <citation type="submission" date="2015-01" db="EMBL/GenBank/DDBJ databases">
        <authorList>
            <person name="Paterson Steve"/>
        </authorList>
    </citation>
    <scope>NUCLEOTIDE SEQUENCE [LARGE SCALE GENOMIC DNA]</scope>
    <source>
        <strain evidence="2">OBR1</strain>
    </source>
</reference>
<gene>
    <name evidence="1" type="ORF">BN1221_05064c</name>
</gene>
<evidence type="ECO:0000313" key="2">
    <source>
        <dbReference type="Proteomes" id="UP000044377"/>
    </source>
</evidence>
<protein>
    <submittedName>
        <fullName evidence="1">Uncharacterized protein</fullName>
    </submittedName>
</protein>
<dbReference type="EMBL" id="CGIG01000001">
    <property type="protein sequence ID" value="CPR21755.1"/>
    <property type="molecule type" value="Genomic_DNA"/>
</dbReference>
<evidence type="ECO:0000313" key="1">
    <source>
        <dbReference type="EMBL" id="CPR21755.1"/>
    </source>
</evidence>
<organism evidence="1 2">
    <name type="scientific">Brenneria goodwinii</name>
    <dbReference type="NCBI Taxonomy" id="1109412"/>
    <lineage>
        <taxon>Bacteria</taxon>
        <taxon>Pseudomonadati</taxon>
        <taxon>Pseudomonadota</taxon>
        <taxon>Gammaproteobacteria</taxon>
        <taxon>Enterobacterales</taxon>
        <taxon>Pectobacteriaceae</taxon>
        <taxon>Brenneria</taxon>
    </lineage>
</organism>
<name>A0A0G4K3S5_9GAMM</name>
<proteinExistence type="predicted"/>
<accession>A0A0G4K3S5</accession>